<feature type="domain" description="DUF302" evidence="1">
    <location>
        <begin position="38"/>
        <end position="94"/>
    </location>
</feature>
<evidence type="ECO:0000313" key="4">
    <source>
        <dbReference type="Proteomes" id="UP000187822"/>
    </source>
</evidence>
<dbReference type="PANTHER" id="PTHR38342">
    <property type="entry name" value="SLR5037 PROTEIN"/>
    <property type="match status" value="1"/>
</dbReference>
<keyword evidence="4" id="KW-1185">Reference proteome</keyword>
<dbReference type="CDD" id="cd14797">
    <property type="entry name" value="DUF302"/>
    <property type="match status" value="1"/>
</dbReference>
<proteinExistence type="predicted"/>
<organism evidence="2 5">
    <name type="scientific">Cuniculiplasma divulgatum</name>
    <dbReference type="NCBI Taxonomy" id="1673428"/>
    <lineage>
        <taxon>Archaea</taxon>
        <taxon>Methanobacteriati</taxon>
        <taxon>Thermoplasmatota</taxon>
        <taxon>Thermoplasmata</taxon>
        <taxon>Thermoplasmatales</taxon>
        <taxon>Cuniculiplasmataceae</taxon>
        <taxon>Cuniculiplasma</taxon>
    </lineage>
</organism>
<dbReference type="SUPFAM" id="SSF103247">
    <property type="entry name" value="TT1751-like"/>
    <property type="match status" value="1"/>
</dbReference>
<dbReference type="STRING" id="1673428.CPM_1598"/>
<dbReference type="InterPro" id="IPR035923">
    <property type="entry name" value="TT1751-like_sf"/>
</dbReference>
<dbReference type="Proteomes" id="UP000187822">
    <property type="component" value="Chromosome I"/>
</dbReference>
<reference evidence="3" key="2">
    <citation type="submission" date="2016-06" db="EMBL/GenBank/DDBJ databases">
        <authorList>
            <person name="Olsen C.W."/>
            <person name="Carey S."/>
            <person name="Hinshaw L."/>
            <person name="Karasin A.I."/>
        </authorList>
    </citation>
    <scope>NUCLEOTIDE SEQUENCE [LARGE SCALE GENOMIC DNA]</scope>
    <source>
        <strain evidence="3">PM4</strain>
    </source>
</reference>
<dbReference type="GeneID" id="41588849"/>
<dbReference type="Gene3D" id="3.30.310.70">
    <property type="entry name" value="TT1751-like domain"/>
    <property type="match status" value="1"/>
</dbReference>
<dbReference type="AlphaFoldDB" id="A0A1N5W1Q0"/>
<dbReference type="Pfam" id="PF03625">
    <property type="entry name" value="DUF302"/>
    <property type="match status" value="1"/>
</dbReference>
<dbReference type="OrthoDB" id="157520at2157"/>
<dbReference type="KEGG" id="cdiv:CPM_1598"/>
<evidence type="ECO:0000313" key="2">
    <source>
        <dbReference type="EMBL" id="SIM78899.1"/>
    </source>
</evidence>
<dbReference type="EMBL" id="LT671858">
    <property type="protein sequence ID" value="SIM78899.1"/>
    <property type="molecule type" value="Genomic_DNA"/>
</dbReference>
<protein>
    <recommendedName>
        <fullName evidence="1">DUF302 domain-containing protein</fullName>
    </recommendedName>
</protein>
<dbReference type="PANTHER" id="PTHR38342:SF2">
    <property type="entry name" value="INNER MEMBRANE OR EXPORTED"/>
    <property type="match status" value="1"/>
</dbReference>
<evidence type="ECO:0000259" key="1">
    <source>
        <dbReference type="Pfam" id="PF03625"/>
    </source>
</evidence>
<evidence type="ECO:0000313" key="5">
    <source>
        <dbReference type="Proteomes" id="UP000195607"/>
    </source>
</evidence>
<dbReference type="RefSeq" id="WP_077076556.1">
    <property type="nucleotide sequence ID" value="NZ_LT671858.1"/>
</dbReference>
<name>A0A1N5W1Q0_9ARCH</name>
<reference evidence="2 5" key="1">
    <citation type="submission" date="2016-04" db="EMBL/GenBank/DDBJ databases">
        <authorList>
            <person name="Evans L.H."/>
            <person name="Alamgir A."/>
            <person name="Owens N."/>
            <person name="Weber N.D."/>
            <person name="Virtaneva K."/>
            <person name="Barbian K."/>
            <person name="Babar A."/>
            <person name="Rosenke K."/>
        </authorList>
    </citation>
    <scope>NUCLEOTIDE SEQUENCE [LARGE SCALE GENOMIC DNA]</scope>
    <source>
        <strain evidence="2">S5</strain>
        <strain evidence="5">S5(T) (JCM 30642 \VKM B-2941)</strain>
    </source>
</reference>
<sequence>MLSEESFIRKILKLNFNESVKVLKNGLENSGFKIFSEIDHSIAAKEVDLELFPARVIIFGNPKGGTGMIMSNPELAIDLPARILVYEKDGTHVLYRRLESILKTHNMEELSENGKSFDSKIQKIIDDLSKTTSL</sequence>
<reference evidence="4" key="3">
    <citation type="submission" date="2016-06" db="EMBL/GenBank/DDBJ databases">
        <authorList>
            <person name="Toshchakov V.S."/>
        </authorList>
    </citation>
    <scope>NUCLEOTIDE SEQUENCE [LARGE SCALE GENOMIC DNA]</scope>
    <source>
        <strain>PM4 (JCM 30641</strain>
        <strain evidence="4">\VKM B-2940)</strain>
    </source>
</reference>
<dbReference type="InterPro" id="IPR005180">
    <property type="entry name" value="DUF302"/>
</dbReference>
<gene>
    <name evidence="3" type="ORF">CPM_1598</name>
    <name evidence="2" type="ORF">CSP5_1608</name>
</gene>
<dbReference type="EMBL" id="LT719092">
    <property type="protein sequence ID" value="SJK85385.1"/>
    <property type="molecule type" value="Genomic_DNA"/>
</dbReference>
<accession>A0A1N5W1Q0</accession>
<dbReference type="Proteomes" id="UP000195607">
    <property type="component" value="Chromosome I"/>
</dbReference>
<evidence type="ECO:0000313" key="3">
    <source>
        <dbReference type="EMBL" id="SJK85385.1"/>
    </source>
</evidence>